<name>A0A158EHL8_9BURK</name>
<evidence type="ECO:0000256" key="1">
    <source>
        <dbReference type="SAM" id="MobiDB-lite"/>
    </source>
</evidence>
<gene>
    <name evidence="2" type="ORF">AWB78_08051</name>
</gene>
<evidence type="ECO:0000313" key="3">
    <source>
        <dbReference type="Proteomes" id="UP000071859"/>
    </source>
</evidence>
<accession>A0A158EHL8</accession>
<feature type="region of interest" description="Disordered" evidence="1">
    <location>
        <begin position="65"/>
        <end position="85"/>
    </location>
</feature>
<keyword evidence="3" id="KW-1185">Reference proteome</keyword>
<evidence type="ECO:0000313" key="2">
    <source>
        <dbReference type="EMBL" id="SAL06401.1"/>
    </source>
</evidence>
<dbReference type="AlphaFoldDB" id="A0A158EHL8"/>
<reference evidence="2" key="1">
    <citation type="submission" date="2016-01" db="EMBL/GenBank/DDBJ databases">
        <authorList>
            <person name="Peeters C."/>
        </authorList>
    </citation>
    <scope>NUCLEOTIDE SEQUENCE</scope>
    <source>
        <strain evidence="2">LMG 29321</strain>
    </source>
</reference>
<proteinExistence type="predicted"/>
<sequence length="210" mass="22585">MRLAVCADTSLLWHAFSPLALPVGIASPIVVPCSSRSRDPARANTSHSWRISATSTAFLANASSPRSAASMHSGPAGATRFTMDDGGRWWTTGKPTLEEGTGDVAFAPARPVGDTWMLSALWQQLGMAEAFRRVLRPSAVRRRASAARDGVQPAVRSEVEGGHRALARERAGAGCTSPSRSRINGGCARWTPWSSMPTRWTRHSRACCDR</sequence>
<organism evidence="2 3">
    <name type="scientific">Caballeronia calidae</name>
    <dbReference type="NCBI Taxonomy" id="1777139"/>
    <lineage>
        <taxon>Bacteria</taxon>
        <taxon>Pseudomonadati</taxon>
        <taxon>Pseudomonadota</taxon>
        <taxon>Betaproteobacteria</taxon>
        <taxon>Burkholderiales</taxon>
        <taxon>Burkholderiaceae</taxon>
        <taxon>Caballeronia</taxon>
    </lineage>
</organism>
<dbReference type="Proteomes" id="UP000071859">
    <property type="component" value="Unassembled WGS sequence"/>
</dbReference>
<comment type="caution">
    <text evidence="2">The sequence shown here is derived from an EMBL/GenBank/DDBJ whole genome shotgun (WGS) entry which is preliminary data.</text>
</comment>
<dbReference type="EMBL" id="FCOX02000114">
    <property type="protein sequence ID" value="SAL06401.1"/>
    <property type="molecule type" value="Genomic_DNA"/>
</dbReference>
<protein>
    <submittedName>
        <fullName evidence="2">Uncharacterized protein</fullName>
    </submittedName>
</protein>